<reference evidence="2" key="1">
    <citation type="journal article" date="2021" name="J Fungi (Basel)">
        <title>Virulence traits and population genomics of the black yeast Aureobasidium melanogenum.</title>
        <authorList>
            <person name="Cernosa A."/>
            <person name="Sun X."/>
            <person name="Gostincar C."/>
            <person name="Fang C."/>
            <person name="Gunde-Cimerman N."/>
            <person name="Song Z."/>
        </authorList>
    </citation>
    <scope>NUCLEOTIDE SEQUENCE</scope>
    <source>
        <strain evidence="2">EXF-9911</strain>
    </source>
</reference>
<dbReference type="PROSITE" id="PS50011">
    <property type="entry name" value="PROTEIN_KINASE_DOM"/>
    <property type="match status" value="1"/>
</dbReference>
<dbReference type="Proteomes" id="UP000779574">
    <property type="component" value="Unassembled WGS sequence"/>
</dbReference>
<dbReference type="InterPro" id="IPR000719">
    <property type="entry name" value="Prot_kinase_dom"/>
</dbReference>
<reference evidence="2" key="2">
    <citation type="submission" date="2021-08" db="EMBL/GenBank/DDBJ databases">
        <authorList>
            <person name="Gostincar C."/>
            <person name="Sun X."/>
            <person name="Song Z."/>
            <person name="Gunde-Cimerman N."/>
        </authorList>
    </citation>
    <scope>NUCLEOTIDE SEQUENCE</scope>
    <source>
        <strain evidence="2">EXF-9911</strain>
    </source>
</reference>
<name>A0A9P8EB61_AURME</name>
<evidence type="ECO:0000313" key="3">
    <source>
        <dbReference type="Proteomes" id="UP000779574"/>
    </source>
</evidence>
<dbReference type="InterPro" id="IPR051678">
    <property type="entry name" value="AGP_Transferase"/>
</dbReference>
<gene>
    <name evidence="2" type="ORF">KCU76_g11517</name>
</gene>
<dbReference type="PANTHER" id="PTHR21310">
    <property type="entry name" value="AMINOGLYCOSIDE PHOSPHOTRANSFERASE-RELATED-RELATED"/>
    <property type="match status" value="1"/>
</dbReference>
<dbReference type="Gene3D" id="3.90.1200.10">
    <property type="match status" value="1"/>
</dbReference>
<protein>
    <recommendedName>
        <fullName evidence="1">Protein kinase domain-containing protein</fullName>
    </recommendedName>
</protein>
<dbReference type="GO" id="GO:0004672">
    <property type="term" value="F:protein kinase activity"/>
    <property type="evidence" value="ECO:0007669"/>
    <property type="project" value="InterPro"/>
</dbReference>
<comment type="caution">
    <text evidence="2">The sequence shown here is derived from an EMBL/GenBank/DDBJ whole genome shotgun (WGS) entry which is preliminary data.</text>
</comment>
<accession>A0A9P8EB61</accession>
<dbReference type="CDD" id="cd05120">
    <property type="entry name" value="APH_ChoK_like"/>
    <property type="match status" value="1"/>
</dbReference>
<dbReference type="PANTHER" id="PTHR21310:SF48">
    <property type="entry name" value="AMINOGLYCOSIDE PHOSPHOTRANSFERASE DOMAIN-CONTAINING PROTEIN"/>
    <property type="match status" value="1"/>
</dbReference>
<dbReference type="InterPro" id="IPR002575">
    <property type="entry name" value="Aminoglycoside_PTrfase"/>
</dbReference>
<proteinExistence type="predicted"/>
<feature type="non-terminal residue" evidence="2">
    <location>
        <position position="275"/>
    </location>
</feature>
<evidence type="ECO:0000259" key="1">
    <source>
        <dbReference type="PROSITE" id="PS50011"/>
    </source>
</evidence>
<dbReference type="EMBL" id="JAHFXF010000556">
    <property type="protein sequence ID" value="KAG9685718.1"/>
    <property type="molecule type" value="Genomic_DNA"/>
</dbReference>
<sequence length="275" mass="31862">MVYPAVPSIEDIISSQSVLSAPDASSRVVRVDEVFAVKFGGTTSSTEAATLEYLSKQSDIPVPKFYTSFSDPRTDTYFIVMQYIEGITLEEALPTLTTEEKHDLVMQIREILQDLRSLESPNYLGSVNHLPYEDGVFYDTETLHPISGPFPTEDEFYAAIIRRFERTEPAPFIQLIRELSKRMPHHETVFTHGDLQPKNILLQKTQEGHVARKYKVILIDWEISGWYPAYWEFCNATTAGRFKPEWLNMIQELFPASMFGYEFLYMQFIRHLIFY</sequence>
<dbReference type="SUPFAM" id="SSF56112">
    <property type="entry name" value="Protein kinase-like (PK-like)"/>
    <property type="match status" value="1"/>
</dbReference>
<feature type="domain" description="Protein kinase" evidence="1">
    <location>
        <begin position="1"/>
        <end position="275"/>
    </location>
</feature>
<dbReference type="GO" id="GO:0005524">
    <property type="term" value="F:ATP binding"/>
    <property type="evidence" value="ECO:0007669"/>
    <property type="project" value="InterPro"/>
</dbReference>
<dbReference type="Pfam" id="PF01636">
    <property type="entry name" value="APH"/>
    <property type="match status" value="1"/>
</dbReference>
<evidence type="ECO:0000313" key="2">
    <source>
        <dbReference type="EMBL" id="KAG9685718.1"/>
    </source>
</evidence>
<dbReference type="InterPro" id="IPR011009">
    <property type="entry name" value="Kinase-like_dom_sf"/>
</dbReference>
<dbReference type="AlphaFoldDB" id="A0A9P8EB61"/>
<organism evidence="2 3">
    <name type="scientific">Aureobasidium melanogenum</name>
    <name type="common">Aureobasidium pullulans var. melanogenum</name>
    <dbReference type="NCBI Taxonomy" id="46634"/>
    <lineage>
        <taxon>Eukaryota</taxon>
        <taxon>Fungi</taxon>
        <taxon>Dikarya</taxon>
        <taxon>Ascomycota</taxon>
        <taxon>Pezizomycotina</taxon>
        <taxon>Dothideomycetes</taxon>
        <taxon>Dothideomycetidae</taxon>
        <taxon>Dothideales</taxon>
        <taxon>Saccotheciaceae</taxon>
        <taxon>Aureobasidium</taxon>
    </lineage>
</organism>